<name>A0A645E967_9ZZZZ</name>
<accession>A0A645E967</accession>
<sequence length="69" mass="7818">MAGLHDHMDHDTAEHHTQQHVEKGRDFGDALEARRTIGEVKAQHRVDIGQHHTDDLAKAQRDDGKVVTF</sequence>
<organism evidence="2">
    <name type="scientific">bioreactor metagenome</name>
    <dbReference type="NCBI Taxonomy" id="1076179"/>
    <lineage>
        <taxon>unclassified sequences</taxon>
        <taxon>metagenomes</taxon>
        <taxon>ecological metagenomes</taxon>
    </lineage>
</organism>
<dbReference type="AlphaFoldDB" id="A0A645E967"/>
<evidence type="ECO:0000313" key="2">
    <source>
        <dbReference type="EMBL" id="MPM98544.1"/>
    </source>
</evidence>
<reference evidence="2" key="1">
    <citation type="submission" date="2019-08" db="EMBL/GenBank/DDBJ databases">
        <authorList>
            <person name="Kucharzyk K."/>
            <person name="Murdoch R.W."/>
            <person name="Higgins S."/>
            <person name="Loffler F."/>
        </authorList>
    </citation>
    <scope>NUCLEOTIDE SEQUENCE</scope>
</reference>
<evidence type="ECO:0000256" key="1">
    <source>
        <dbReference type="SAM" id="MobiDB-lite"/>
    </source>
</evidence>
<comment type="caution">
    <text evidence="2">The sequence shown here is derived from an EMBL/GenBank/DDBJ whole genome shotgun (WGS) entry which is preliminary data.</text>
</comment>
<feature type="region of interest" description="Disordered" evidence="1">
    <location>
        <begin position="1"/>
        <end position="69"/>
    </location>
</feature>
<dbReference type="EMBL" id="VSSQ01044696">
    <property type="protein sequence ID" value="MPM98544.1"/>
    <property type="molecule type" value="Genomic_DNA"/>
</dbReference>
<proteinExistence type="predicted"/>
<protein>
    <submittedName>
        <fullName evidence="2">Uncharacterized protein</fullName>
    </submittedName>
</protein>
<gene>
    <name evidence="2" type="ORF">SDC9_145732</name>
</gene>